<sequence length="179" mass="21591">MERIRKRKAQKFNNNDTKHQKQNKEQIKEEDENDYYDVVIPEFLSSIFELGRYKEALEFAEILKDYFGDNWLQIVLDFSRKYHNKQEMLEIVNFLIQYETNNSKGKPVPNILQYEIKQINIKTDKKQADKAQKQKKMPATKQQEIIITVDPDPKQQKELQLKQKITDIIQSVTLRFFRY</sequence>
<reference evidence="3 4" key="2">
    <citation type="submission" date="2024-07" db="EMBL/GenBank/DDBJ databases">
        <authorList>
            <person name="Akdeniz Z."/>
        </authorList>
    </citation>
    <scope>NUCLEOTIDE SEQUENCE [LARGE SCALE GENOMIC DNA]</scope>
</reference>
<comment type="caution">
    <text evidence="2">The sequence shown here is derived from an EMBL/GenBank/DDBJ whole genome shotgun (WGS) entry which is preliminary data.</text>
</comment>
<keyword evidence="4" id="KW-1185">Reference proteome</keyword>
<dbReference type="Proteomes" id="UP001642409">
    <property type="component" value="Unassembled WGS sequence"/>
</dbReference>
<name>A0AA86QTE5_9EUKA</name>
<protein>
    <submittedName>
        <fullName evidence="3">Hypothetical_protein</fullName>
    </submittedName>
</protein>
<evidence type="ECO:0000313" key="4">
    <source>
        <dbReference type="Proteomes" id="UP001642409"/>
    </source>
</evidence>
<evidence type="ECO:0000256" key="1">
    <source>
        <dbReference type="SAM" id="MobiDB-lite"/>
    </source>
</evidence>
<dbReference type="EMBL" id="CAXDID020000112">
    <property type="protein sequence ID" value="CAL6029796.1"/>
    <property type="molecule type" value="Genomic_DNA"/>
</dbReference>
<gene>
    <name evidence="3" type="ORF">HINF_LOCUS32673</name>
    <name evidence="2" type="ORF">HINF_LOCUS46853</name>
</gene>
<evidence type="ECO:0000313" key="2">
    <source>
        <dbReference type="EMBL" id="CAI9959208.1"/>
    </source>
</evidence>
<feature type="region of interest" description="Disordered" evidence="1">
    <location>
        <begin position="1"/>
        <end position="29"/>
    </location>
</feature>
<dbReference type="AlphaFoldDB" id="A0AA86QTE5"/>
<proteinExistence type="predicted"/>
<reference evidence="2" key="1">
    <citation type="submission" date="2023-06" db="EMBL/GenBank/DDBJ databases">
        <authorList>
            <person name="Kurt Z."/>
        </authorList>
    </citation>
    <scope>NUCLEOTIDE SEQUENCE</scope>
</reference>
<feature type="compositionally biased region" description="Basic residues" evidence="1">
    <location>
        <begin position="1"/>
        <end position="10"/>
    </location>
</feature>
<evidence type="ECO:0000313" key="3">
    <source>
        <dbReference type="EMBL" id="CAL6029796.1"/>
    </source>
</evidence>
<organism evidence="2">
    <name type="scientific">Hexamita inflata</name>
    <dbReference type="NCBI Taxonomy" id="28002"/>
    <lineage>
        <taxon>Eukaryota</taxon>
        <taxon>Metamonada</taxon>
        <taxon>Diplomonadida</taxon>
        <taxon>Hexamitidae</taxon>
        <taxon>Hexamitinae</taxon>
        <taxon>Hexamita</taxon>
    </lineage>
</organism>
<accession>A0AA86QTE5</accession>
<dbReference type="EMBL" id="CATOUU010000916">
    <property type="protein sequence ID" value="CAI9959208.1"/>
    <property type="molecule type" value="Genomic_DNA"/>
</dbReference>
<feature type="compositionally biased region" description="Basic and acidic residues" evidence="1">
    <location>
        <begin position="16"/>
        <end position="27"/>
    </location>
</feature>